<evidence type="ECO:0000259" key="4">
    <source>
        <dbReference type="Pfam" id="PF14863"/>
    </source>
</evidence>
<name>A0A1I4FSI5_9HYPH</name>
<dbReference type="Pfam" id="PF14863">
    <property type="entry name" value="Alkyl_sulf_dimr"/>
    <property type="match status" value="1"/>
</dbReference>
<feature type="domain" description="Alkyl sulfatase dimerisation" evidence="4">
    <location>
        <begin position="3"/>
        <end position="50"/>
    </location>
</feature>
<keyword evidence="7" id="KW-1185">Reference proteome</keyword>
<organism evidence="6 7">
    <name type="scientific">Neomesorhizobium albiziae</name>
    <dbReference type="NCBI Taxonomy" id="335020"/>
    <lineage>
        <taxon>Bacteria</taxon>
        <taxon>Pseudomonadati</taxon>
        <taxon>Pseudomonadota</taxon>
        <taxon>Alphaproteobacteria</taxon>
        <taxon>Hyphomicrobiales</taxon>
        <taxon>Phyllobacteriaceae</taxon>
        <taxon>Neomesorhizobium</taxon>
    </lineage>
</organism>
<evidence type="ECO:0000259" key="5">
    <source>
        <dbReference type="Pfam" id="PF14864"/>
    </source>
</evidence>
<dbReference type="PANTHER" id="PTHR43223">
    <property type="entry name" value="ALKYL/ARYL-SULFATASE"/>
    <property type="match status" value="1"/>
</dbReference>
<dbReference type="GO" id="GO:0046872">
    <property type="term" value="F:metal ion binding"/>
    <property type="evidence" value="ECO:0007669"/>
    <property type="project" value="UniProtKB-KW"/>
</dbReference>
<dbReference type="InterPro" id="IPR038536">
    <property type="entry name" value="Alkyl/aryl-sulf_dimr_sf"/>
</dbReference>
<dbReference type="InterPro" id="IPR036866">
    <property type="entry name" value="RibonucZ/Hydroxyglut_hydro"/>
</dbReference>
<dbReference type="GO" id="GO:0046983">
    <property type="term" value="F:protein dimerization activity"/>
    <property type="evidence" value="ECO:0007669"/>
    <property type="project" value="InterPro"/>
</dbReference>
<dbReference type="Pfam" id="PF14864">
    <property type="entry name" value="Alkyl_sulf_C"/>
    <property type="match status" value="1"/>
</dbReference>
<gene>
    <name evidence="6" type="ORF">SAMN04488498_1572</name>
</gene>
<accession>A0A1I4FSI5</accession>
<evidence type="ECO:0000313" key="6">
    <source>
        <dbReference type="EMBL" id="SFL20553.1"/>
    </source>
</evidence>
<dbReference type="AlphaFoldDB" id="A0A1I4FSI5"/>
<dbReference type="InterPro" id="IPR052195">
    <property type="entry name" value="Bact_Alkyl/Aryl-Sulfatase"/>
</dbReference>
<dbReference type="InterPro" id="IPR029228">
    <property type="entry name" value="Alkyl_sulf_dimr"/>
</dbReference>
<dbReference type="Proteomes" id="UP000323300">
    <property type="component" value="Unassembled WGS sequence"/>
</dbReference>
<evidence type="ECO:0000313" key="7">
    <source>
        <dbReference type="Proteomes" id="UP000323300"/>
    </source>
</evidence>
<dbReference type="EMBL" id="FOSL01000057">
    <property type="protein sequence ID" value="SFL20553.1"/>
    <property type="molecule type" value="Genomic_DNA"/>
</dbReference>
<sequence>MALKHVVFADPDNTVAKDLLADSYEQMGYQAESGPWRSIYLMGAFELRNGVPTGGGTVTASSDTIRAMPPELLFNYLGVRLNGEKAAGKKLSLNVNFTDLNQPYELLIENGALEVNPALASDAEATVTLTKPVLDSVQLGETTLEQAIANGDIKVEGRKEALGEFLAMLDNYPFWFNIVTP</sequence>
<dbReference type="GO" id="GO:0018741">
    <property type="term" value="F:linear primary-alkylsulfatase activity"/>
    <property type="evidence" value="ECO:0007669"/>
    <property type="project" value="TreeGrafter"/>
</dbReference>
<dbReference type="InterPro" id="IPR036527">
    <property type="entry name" value="SCP2_sterol-bd_dom_sf"/>
</dbReference>
<dbReference type="PANTHER" id="PTHR43223:SF1">
    <property type="entry name" value="ALKYL_ARYL-SULFATASE BDS1"/>
    <property type="match status" value="1"/>
</dbReference>
<evidence type="ECO:0000256" key="2">
    <source>
        <dbReference type="ARBA" id="ARBA00022801"/>
    </source>
</evidence>
<dbReference type="Gene3D" id="3.30.1050.10">
    <property type="entry name" value="SCP2 sterol-binding domain"/>
    <property type="match status" value="1"/>
</dbReference>
<proteinExistence type="predicted"/>
<evidence type="ECO:0000256" key="1">
    <source>
        <dbReference type="ARBA" id="ARBA00022723"/>
    </source>
</evidence>
<keyword evidence="1" id="KW-0479">Metal-binding</keyword>
<dbReference type="InterPro" id="IPR029229">
    <property type="entry name" value="Alkyl_sulf_C"/>
</dbReference>
<dbReference type="Gene3D" id="1.25.40.880">
    <property type="entry name" value="Alkyl sulfatase, dimerisation domain"/>
    <property type="match status" value="1"/>
</dbReference>
<keyword evidence="2" id="KW-0378">Hydrolase</keyword>
<keyword evidence="3" id="KW-0862">Zinc</keyword>
<evidence type="ECO:0000256" key="3">
    <source>
        <dbReference type="ARBA" id="ARBA00022833"/>
    </source>
</evidence>
<protein>
    <submittedName>
        <fullName evidence="6">Alkyl sulfatase dimerisation</fullName>
    </submittedName>
</protein>
<dbReference type="SUPFAM" id="SSF56281">
    <property type="entry name" value="Metallo-hydrolase/oxidoreductase"/>
    <property type="match status" value="1"/>
</dbReference>
<dbReference type="GO" id="GO:0018909">
    <property type="term" value="P:dodecyl sulfate metabolic process"/>
    <property type="evidence" value="ECO:0007669"/>
    <property type="project" value="TreeGrafter"/>
</dbReference>
<reference evidence="6 7" key="1">
    <citation type="submission" date="2016-10" db="EMBL/GenBank/DDBJ databases">
        <authorList>
            <person name="Varghese N."/>
            <person name="Submissions S."/>
        </authorList>
    </citation>
    <scope>NUCLEOTIDE SEQUENCE [LARGE SCALE GENOMIC DNA]</scope>
    <source>
        <strain evidence="6 7">DSM 21822</strain>
    </source>
</reference>
<feature type="domain" description="Alkyl sulfatase C-terminal" evidence="5">
    <location>
        <begin position="59"/>
        <end position="181"/>
    </location>
</feature>
<dbReference type="SUPFAM" id="SSF55718">
    <property type="entry name" value="SCP-like"/>
    <property type="match status" value="1"/>
</dbReference>